<comment type="function">
    <text evidence="8">The phosphoenolpyruvate-dependent sugar phosphotransferase system (PTS), a major carbohydrate active -transport system, catalyzes the phosphorylation of incoming sugar substrates concomitant with their translocation across the cell membrane.</text>
</comment>
<evidence type="ECO:0000256" key="4">
    <source>
        <dbReference type="ARBA" id="ARBA00022597"/>
    </source>
</evidence>
<sequence>MSFQTMNEKIEKHILPIANKLSSQRHLRAIRDAFISLLPITLMGGVTAVISAAPVTEETTNGFLLAWASFVQQNSMLLNWISALTLGGMSIYVCIAITYYLTRHFKHDFLVPAMLSVCGFLMLVMTPQQLGWDGKVVEISYMDGKGILPAILISILTVEAYHFMRSHDWGRINLPPSVPASLSETFASLVPGFVIISGYVAIFAIFHAFDTTFPEFIYTSMAPSLQAADSLLFIVIMTLLVHFFWFFGIHDAALSGILAPIRDGNLSINVAAKAAGEALPHVFTTPFWVYFVAIGGCGSLLALAILLVRSKSKQLKTVGRIGIIPAFFGIGEPIVFGVPVMLNPYYLIPFLCASTFNAIVSFVLMESNIIGRTFAMLSWQMPNIPGAFLSTMDIKAMFLVCGLLVVDILIYYPFFKMHEKQCVAMELETEDEEE</sequence>
<feature type="transmembrane region" description="Helical" evidence="9">
    <location>
        <begin position="109"/>
        <end position="126"/>
    </location>
</feature>
<comment type="subcellular location">
    <subcellularLocation>
        <location evidence="1">Cell membrane</location>
        <topology evidence="1">Multi-pass membrane protein</topology>
    </subcellularLocation>
</comment>
<evidence type="ECO:0000313" key="11">
    <source>
        <dbReference type="EMBL" id="QNM13355.1"/>
    </source>
</evidence>
<dbReference type="KEGG" id="ehn:H9Q80_05220"/>
<dbReference type="PROSITE" id="PS51105">
    <property type="entry name" value="PTS_EIIC_TYPE_3"/>
    <property type="match status" value="1"/>
</dbReference>
<feature type="transmembrane region" description="Helical" evidence="9">
    <location>
        <begin position="230"/>
        <end position="248"/>
    </location>
</feature>
<name>A0A7G9GRC3_9FIRM</name>
<feature type="transmembrane region" description="Helical" evidence="9">
    <location>
        <begin position="76"/>
        <end position="102"/>
    </location>
</feature>
<accession>A0A7G9GRC3</accession>
<dbReference type="PANTHER" id="PTHR33989">
    <property type="match status" value="1"/>
</dbReference>
<evidence type="ECO:0000256" key="8">
    <source>
        <dbReference type="PIRNR" id="PIRNR006351"/>
    </source>
</evidence>
<feature type="transmembrane region" description="Helical" evidence="9">
    <location>
        <begin position="287"/>
        <end position="308"/>
    </location>
</feature>
<dbReference type="Pfam" id="PF02378">
    <property type="entry name" value="PTS_EIIC"/>
    <property type="match status" value="1"/>
</dbReference>
<evidence type="ECO:0000256" key="2">
    <source>
        <dbReference type="ARBA" id="ARBA00022448"/>
    </source>
</evidence>
<feature type="domain" description="PTS EIIC type-3" evidence="10">
    <location>
        <begin position="10"/>
        <end position="414"/>
    </location>
</feature>
<keyword evidence="12" id="KW-1185">Reference proteome</keyword>
<dbReference type="NCBIfam" id="TIGR00410">
    <property type="entry name" value="lacE"/>
    <property type="match status" value="1"/>
</dbReference>
<evidence type="ECO:0000256" key="3">
    <source>
        <dbReference type="ARBA" id="ARBA00022475"/>
    </source>
</evidence>
<keyword evidence="7 8" id="KW-0472">Membrane</keyword>
<proteinExistence type="predicted"/>
<organism evidence="11 12">
    <name type="scientific">[Eubacterium] hominis</name>
    <dbReference type="NCBI Taxonomy" id="2764325"/>
    <lineage>
        <taxon>Bacteria</taxon>
        <taxon>Bacillati</taxon>
        <taxon>Bacillota</taxon>
        <taxon>Erysipelotrichia</taxon>
        <taxon>Erysipelotrichales</taxon>
        <taxon>Erysipelotrichaceae</taxon>
        <taxon>Amedibacillus</taxon>
    </lineage>
</organism>
<feature type="transmembrane region" description="Helical" evidence="9">
    <location>
        <begin position="33"/>
        <end position="56"/>
    </location>
</feature>
<keyword evidence="2 8" id="KW-0813">Transport</keyword>
<feature type="transmembrane region" description="Helical" evidence="9">
    <location>
        <begin position="386"/>
        <end position="412"/>
    </location>
</feature>
<protein>
    <recommendedName>
        <fullName evidence="8">Permease IIC component</fullName>
    </recommendedName>
</protein>
<dbReference type="InterPro" id="IPR004796">
    <property type="entry name" value="PTS_IIC_cello"/>
</dbReference>
<dbReference type="Proteomes" id="UP000515856">
    <property type="component" value="Chromosome"/>
</dbReference>
<dbReference type="InterPro" id="IPR004501">
    <property type="entry name" value="PTS_EIIC_3"/>
</dbReference>
<dbReference type="GO" id="GO:1902815">
    <property type="term" value="P:N,N'-diacetylchitobiose import"/>
    <property type="evidence" value="ECO:0007669"/>
    <property type="project" value="TreeGrafter"/>
</dbReference>
<dbReference type="GO" id="GO:0009401">
    <property type="term" value="P:phosphoenolpyruvate-dependent sugar phosphotransferase system"/>
    <property type="evidence" value="ECO:0007669"/>
    <property type="project" value="InterPro"/>
</dbReference>
<dbReference type="RefSeq" id="WP_117454515.1">
    <property type="nucleotide sequence ID" value="NZ_CP060636.1"/>
</dbReference>
<feature type="transmembrane region" description="Helical" evidence="9">
    <location>
        <begin position="320"/>
        <end position="340"/>
    </location>
</feature>
<keyword evidence="4 8" id="KW-0762">Sugar transport</keyword>
<evidence type="ECO:0000256" key="6">
    <source>
        <dbReference type="ARBA" id="ARBA00022989"/>
    </source>
</evidence>
<dbReference type="GO" id="GO:0008982">
    <property type="term" value="F:protein-N(PI)-phosphohistidine-sugar phosphotransferase activity"/>
    <property type="evidence" value="ECO:0007669"/>
    <property type="project" value="UniProtKB-UniRule"/>
</dbReference>
<dbReference type="PANTHER" id="PTHR33989:SF4">
    <property type="entry name" value="PTS SYSTEM N,N'-DIACETYLCHITOBIOSE-SPECIFIC EIIC COMPONENT"/>
    <property type="match status" value="1"/>
</dbReference>
<evidence type="ECO:0000256" key="5">
    <source>
        <dbReference type="ARBA" id="ARBA00022692"/>
    </source>
</evidence>
<dbReference type="AlphaFoldDB" id="A0A7G9GRC3"/>
<keyword evidence="5 9" id="KW-0812">Transmembrane</keyword>
<keyword evidence="6 9" id="KW-1133">Transmembrane helix</keyword>
<keyword evidence="3 8" id="KW-1003">Cell membrane</keyword>
<evidence type="ECO:0000313" key="12">
    <source>
        <dbReference type="Proteomes" id="UP000515856"/>
    </source>
</evidence>
<dbReference type="InterPro" id="IPR051088">
    <property type="entry name" value="PTS_Sugar-EIIC/EIIB"/>
</dbReference>
<evidence type="ECO:0000259" key="10">
    <source>
        <dbReference type="PROSITE" id="PS51105"/>
    </source>
</evidence>
<feature type="transmembrane region" description="Helical" evidence="9">
    <location>
        <begin position="186"/>
        <end position="209"/>
    </location>
</feature>
<dbReference type="InterPro" id="IPR003352">
    <property type="entry name" value="PTS_EIIC"/>
</dbReference>
<dbReference type="PIRSF" id="PIRSF006351">
    <property type="entry name" value="PTS_EIIC-Cellobiose"/>
    <property type="match status" value="1"/>
</dbReference>
<evidence type="ECO:0000256" key="1">
    <source>
        <dbReference type="ARBA" id="ARBA00004651"/>
    </source>
</evidence>
<dbReference type="GO" id="GO:0005886">
    <property type="term" value="C:plasma membrane"/>
    <property type="evidence" value="ECO:0007669"/>
    <property type="project" value="UniProtKB-SubCell"/>
</dbReference>
<gene>
    <name evidence="11" type="ORF">H9Q80_05220</name>
</gene>
<evidence type="ECO:0000256" key="9">
    <source>
        <dbReference type="SAM" id="Phobius"/>
    </source>
</evidence>
<reference evidence="11 12" key="1">
    <citation type="submission" date="2020-08" db="EMBL/GenBank/DDBJ databases">
        <authorList>
            <person name="Liu C."/>
            <person name="Sun Q."/>
        </authorList>
    </citation>
    <scope>NUCLEOTIDE SEQUENCE [LARGE SCALE GENOMIC DNA]</scope>
    <source>
        <strain evidence="11 12">NSJ-61</strain>
    </source>
</reference>
<dbReference type="EMBL" id="CP060636">
    <property type="protein sequence ID" value="QNM13355.1"/>
    <property type="molecule type" value="Genomic_DNA"/>
</dbReference>
<evidence type="ECO:0000256" key="7">
    <source>
        <dbReference type="ARBA" id="ARBA00023136"/>
    </source>
</evidence>